<reference evidence="2" key="1">
    <citation type="submission" date="2021-01" db="EMBL/GenBank/DDBJ databases">
        <authorList>
            <person name="Corre E."/>
            <person name="Pelletier E."/>
            <person name="Niang G."/>
            <person name="Scheremetjew M."/>
            <person name="Finn R."/>
            <person name="Kale V."/>
            <person name="Holt S."/>
            <person name="Cochrane G."/>
            <person name="Meng A."/>
            <person name="Brown T."/>
            <person name="Cohen L."/>
        </authorList>
    </citation>
    <scope>NUCLEOTIDE SEQUENCE</scope>
    <source>
        <strain evidence="2">CCMP1594</strain>
    </source>
</reference>
<proteinExistence type="predicted"/>
<feature type="region of interest" description="Disordered" evidence="1">
    <location>
        <begin position="1"/>
        <end position="68"/>
    </location>
</feature>
<organism evidence="2">
    <name type="scientific">Eutreptiella gymnastica</name>
    <dbReference type="NCBI Taxonomy" id="73025"/>
    <lineage>
        <taxon>Eukaryota</taxon>
        <taxon>Discoba</taxon>
        <taxon>Euglenozoa</taxon>
        <taxon>Euglenida</taxon>
        <taxon>Spirocuta</taxon>
        <taxon>Euglenophyceae</taxon>
        <taxon>Eutreptiales</taxon>
        <taxon>Eutreptiaceae</taxon>
        <taxon>Eutreptiella</taxon>
    </lineage>
</organism>
<name>A0A7S4D0W1_9EUGL</name>
<feature type="compositionally biased region" description="Low complexity" evidence="1">
    <location>
        <begin position="41"/>
        <end position="54"/>
    </location>
</feature>
<protein>
    <submittedName>
        <fullName evidence="2">Uncharacterized protein</fullName>
    </submittedName>
</protein>
<gene>
    <name evidence="2" type="ORF">EGYM00163_LOCUS23732</name>
</gene>
<sequence>MATTSNDELPTAATKAVKQSPGLSRGNGDVSSKSLAPKNSPLGRLLPNKLLNLPQAAPSTEHANPADPSWHSSIIWCFPCLTTSTQGRLAAHPRCREHHQL</sequence>
<evidence type="ECO:0000256" key="1">
    <source>
        <dbReference type="SAM" id="MobiDB-lite"/>
    </source>
</evidence>
<accession>A0A7S4D0W1</accession>
<dbReference type="EMBL" id="HBJA01067417">
    <property type="protein sequence ID" value="CAE0812582.1"/>
    <property type="molecule type" value="Transcribed_RNA"/>
</dbReference>
<dbReference type="AlphaFoldDB" id="A0A7S4D0W1"/>
<evidence type="ECO:0000313" key="2">
    <source>
        <dbReference type="EMBL" id="CAE0812582.1"/>
    </source>
</evidence>